<dbReference type="STRING" id="33007.HMPREF3198_01570"/>
<dbReference type="PANTHER" id="PTHR42865">
    <property type="entry name" value="PROTON/GLUTAMATE-ASPARTATE SYMPORTER"/>
    <property type="match status" value="1"/>
</dbReference>
<feature type="region of interest" description="Disordered" evidence="8">
    <location>
        <begin position="1"/>
        <end position="22"/>
    </location>
</feature>
<evidence type="ECO:0000256" key="8">
    <source>
        <dbReference type="SAM" id="MobiDB-lite"/>
    </source>
</evidence>
<feature type="transmembrane region" description="Helical" evidence="9">
    <location>
        <begin position="167"/>
        <end position="184"/>
    </location>
</feature>
<evidence type="ECO:0000256" key="7">
    <source>
        <dbReference type="ARBA" id="ARBA00023136"/>
    </source>
</evidence>
<dbReference type="AlphaFoldDB" id="A0A2I1INH2"/>
<evidence type="ECO:0000256" key="6">
    <source>
        <dbReference type="ARBA" id="ARBA00022989"/>
    </source>
</evidence>
<keyword evidence="2" id="KW-0813">Transport</keyword>
<feature type="transmembrane region" description="Helical" evidence="9">
    <location>
        <begin position="30"/>
        <end position="50"/>
    </location>
</feature>
<evidence type="ECO:0000256" key="9">
    <source>
        <dbReference type="SAM" id="Phobius"/>
    </source>
</evidence>
<evidence type="ECO:0000313" key="11">
    <source>
        <dbReference type="Proteomes" id="UP000235122"/>
    </source>
</evidence>
<dbReference type="Pfam" id="PF00375">
    <property type="entry name" value="SDF"/>
    <property type="match status" value="1"/>
</dbReference>
<gene>
    <name evidence="10" type="ORF">CYJ19_03275</name>
</gene>
<dbReference type="PANTHER" id="PTHR42865:SF1">
    <property type="entry name" value="AEROBIC C4-DICARBOXYLATE TRANSPORT PROTEIN"/>
    <property type="match status" value="1"/>
</dbReference>
<dbReference type="GO" id="GO:0015138">
    <property type="term" value="F:fumarate transmembrane transporter activity"/>
    <property type="evidence" value="ECO:0007669"/>
    <property type="project" value="TreeGrafter"/>
</dbReference>
<dbReference type="InterPro" id="IPR001991">
    <property type="entry name" value="Na-dicarboxylate_symporter"/>
</dbReference>
<evidence type="ECO:0000256" key="4">
    <source>
        <dbReference type="ARBA" id="ARBA00022692"/>
    </source>
</evidence>
<dbReference type="RefSeq" id="WP_024331105.1">
    <property type="nucleotide sequence ID" value="NZ_JASOXK010000002.1"/>
</dbReference>
<comment type="subcellular location">
    <subcellularLocation>
        <location evidence="1">Cell membrane</location>
        <topology evidence="1">Multi-pass membrane protein</topology>
    </subcellularLocation>
</comment>
<dbReference type="GO" id="GO:0005886">
    <property type="term" value="C:plasma membrane"/>
    <property type="evidence" value="ECO:0007669"/>
    <property type="project" value="UniProtKB-SubCell"/>
</dbReference>
<dbReference type="GO" id="GO:0015141">
    <property type="term" value="F:succinate transmembrane transporter activity"/>
    <property type="evidence" value="ECO:0007669"/>
    <property type="project" value="TreeGrafter"/>
</dbReference>
<protein>
    <submittedName>
        <fullName evidence="10">C4-dicarboxylate transporter DctA</fullName>
    </submittedName>
</protein>
<keyword evidence="7 9" id="KW-0472">Membrane</keyword>
<keyword evidence="4 9" id="KW-0812">Transmembrane</keyword>
<feature type="compositionally biased region" description="Polar residues" evidence="8">
    <location>
        <begin position="13"/>
        <end position="22"/>
    </location>
</feature>
<keyword evidence="6 9" id="KW-1133">Transmembrane helix</keyword>
<keyword evidence="5" id="KW-0769">Symport</keyword>
<evidence type="ECO:0000256" key="2">
    <source>
        <dbReference type="ARBA" id="ARBA00022448"/>
    </source>
</evidence>
<evidence type="ECO:0000313" key="10">
    <source>
        <dbReference type="EMBL" id="PKY72680.1"/>
    </source>
</evidence>
<dbReference type="PRINTS" id="PR00173">
    <property type="entry name" value="EDTRNSPORT"/>
</dbReference>
<dbReference type="SUPFAM" id="SSF118215">
    <property type="entry name" value="Proton glutamate symport protein"/>
    <property type="match status" value="1"/>
</dbReference>
<keyword evidence="11" id="KW-1185">Reference proteome</keyword>
<proteinExistence type="predicted"/>
<dbReference type="GO" id="GO:0015366">
    <property type="term" value="F:malate:proton symporter activity"/>
    <property type="evidence" value="ECO:0007669"/>
    <property type="project" value="TreeGrafter"/>
</dbReference>
<dbReference type="Proteomes" id="UP000235122">
    <property type="component" value="Unassembled WGS sequence"/>
</dbReference>
<keyword evidence="3" id="KW-1003">Cell membrane</keyword>
<evidence type="ECO:0000256" key="3">
    <source>
        <dbReference type="ARBA" id="ARBA00022475"/>
    </source>
</evidence>
<evidence type="ECO:0000256" key="5">
    <source>
        <dbReference type="ARBA" id="ARBA00022847"/>
    </source>
</evidence>
<sequence length="455" mass="47746">MESKTKSAGEGEVSSSVKSTKAPSNNKMKWLFIAVIVGVVAGIAVGSIFGEKVVGLAFLGSAFVGLIKMMVPAIIFCTIVQGVGSVKAAATVGKIGGIALVYFITMTTFALGIGLAVGNFVKAGTGLNLENLHYEVQKKAEGPGGLVGFIQGLIPESVFAPLVSHNVLQVLIVALLVGFALLGMGKAGEPVLQLVGSVQKIVFKIMGWILWLAPIGAFGAMAGVMATTGWKAVLALAKLILTYYATCAIFIFLVLGVMLKIFTGLSIGKLFKYLANELVIVLATSSSETGLPHLMQKLEHMGVEKATVGLVIPTGYSFNLDGSSMYVTMCAIFISDAMNKPMGLGEQIGLLVFLIIASKGIAGVTGAGLATLAAGLETYRPELVDGVSLIVGIDRLMDEARTLTNFIGNAVATLIVATWTHTLDKKRVAETLDGKHPFIYNQEEDEIEQTQSVPA</sequence>
<dbReference type="GeneID" id="35867629"/>
<name>A0A2I1INH2_9ACTO</name>
<dbReference type="FunFam" id="1.10.3860.10:FF:000001">
    <property type="entry name" value="C4-dicarboxylate transport protein"/>
    <property type="match status" value="1"/>
</dbReference>
<comment type="caution">
    <text evidence="10">The sequence shown here is derived from an EMBL/GenBank/DDBJ whole genome shotgun (WGS) entry which is preliminary data.</text>
</comment>
<dbReference type="GO" id="GO:0070778">
    <property type="term" value="P:L-aspartate transmembrane transport"/>
    <property type="evidence" value="ECO:0007669"/>
    <property type="project" value="TreeGrafter"/>
</dbReference>
<dbReference type="Gene3D" id="1.10.3860.10">
    <property type="entry name" value="Sodium:dicarboxylate symporter"/>
    <property type="match status" value="1"/>
</dbReference>
<feature type="transmembrane region" description="Helical" evidence="9">
    <location>
        <begin position="205"/>
        <end position="228"/>
    </location>
</feature>
<dbReference type="EMBL" id="PKKO01000002">
    <property type="protein sequence ID" value="PKY72680.1"/>
    <property type="molecule type" value="Genomic_DNA"/>
</dbReference>
<accession>A0A2I1INH2</accession>
<evidence type="ECO:0000256" key="1">
    <source>
        <dbReference type="ARBA" id="ARBA00004651"/>
    </source>
</evidence>
<dbReference type="InterPro" id="IPR036458">
    <property type="entry name" value="Na:dicarbo_symporter_sf"/>
</dbReference>
<feature type="transmembrane region" description="Helical" evidence="9">
    <location>
        <begin position="348"/>
        <end position="374"/>
    </location>
</feature>
<feature type="transmembrane region" description="Helical" evidence="9">
    <location>
        <begin position="240"/>
        <end position="262"/>
    </location>
</feature>
<reference evidence="10 11" key="1">
    <citation type="submission" date="2017-12" db="EMBL/GenBank/DDBJ databases">
        <title>Phylogenetic diversity of female urinary microbiome.</title>
        <authorList>
            <person name="Thomas-White K."/>
            <person name="Wolfe A.J."/>
        </authorList>
    </citation>
    <scope>NUCLEOTIDE SEQUENCE [LARGE SCALE GENOMIC DNA]</scope>
    <source>
        <strain evidence="10 11">UMB0402</strain>
    </source>
</reference>
<feature type="transmembrane region" description="Helical" evidence="9">
    <location>
        <begin position="56"/>
        <end position="83"/>
    </location>
</feature>
<organism evidence="10 11">
    <name type="scientific">Winkia neuii</name>
    <dbReference type="NCBI Taxonomy" id="33007"/>
    <lineage>
        <taxon>Bacteria</taxon>
        <taxon>Bacillati</taxon>
        <taxon>Actinomycetota</taxon>
        <taxon>Actinomycetes</taxon>
        <taxon>Actinomycetales</taxon>
        <taxon>Actinomycetaceae</taxon>
        <taxon>Winkia</taxon>
    </lineage>
</organism>
<feature type="transmembrane region" description="Helical" evidence="9">
    <location>
        <begin position="95"/>
        <end position="121"/>
    </location>
</feature>